<dbReference type="CDD" id="cd00037">
    <property type="entry name" value="CLECT"/>
    <property type="match status" value="1"/>
</dbReference>
<dbReference type="InterPro" id="IPR016187">
    <property type="entry name" value="CTDL_fold"/>
</dbReference>
<proteinExistence type="predicted"/>
<reference evidence="2" key="2">
    <citation type="submission" date="2022-10" db="EMBL/GenBank/DDBJ databases">
        <authorList>
            <consortium name="ENA_rothamsted_submissions"/>
            <consortium name="culmorum"/>
            <person name="King R."/>
        </authorList>
    </citation>
    <scope>NUCLEOTIDE SEQUENCE</scope>
</reference>
<dbReference type="SUPFAM" id="SSF56436">
    <property type="entry name" value="C-type lectin-like"/>
    <property type="match status" value="1"/>
</dbReference>
<evidence type="ECO:0000313" key="3">
    <source>
        <dbReference type="Proteomes" id="UP001153620"/>
    </source>
</evidence>
<organism evidence="2 3">
    <name type="scientific">Chironomus riparius</name>
    <dbReference type="NCBI Taxonomy" id="315576"/>
    <lineage>
        <taxon>Eukaryota</taxon>
        <taxon>Metazoa</taxon>
        <taxon>Ecdysozoa</taxon>
        <taxon>Arthropoda</taxon>
        <taxon>Hexapoda</taxon>
        <taxon>Insecta</taxon>
        <taxon>Pterygota</taxon>
        <taxon>Neoptera</taxon>
        <taxon>Endopterygota</taxon>
        <taxon>Diptera</taxon>
        <taxon>Nematocera</taxon>
        <taxon>Chironomoidea</taxon>
        <taxon>Chironomidae</taxon>
        <taxon>Chironominae</taxon>
        <taxon>Chironomus</taxon>
    </lineage>
</organism>
<keyword evidence="1" id="KW-0732">Signal</keyword>
<feature type="chain" id="PRO_5040182769" description="C-type lectin domain-containing protein" evidence="1">
    <location>
        <begin position="22"/>
        <end position="198"/>
    </location>
</feature>
<dbReference type="AlphaFoldDB" id="A0A9N9RZ53"/>
<evidence type="ECO:0000313" key="2">
    <source>
        <dbReference type="EMBL" id="CAG9805258.1"/>
    </source>
</evidence>
<dbReference type="Gene3D" id="3.10.100.10">
    <property type="entry name" value="Mannose-Binding Protein A, subunit A"/>
    <property type="match status" value="1"/>
</dbReference>
<evidence type="ECO:0000256" key="1">
    <source>
        <dbReference type="SAM" id="SignalP"/>
    </source>
</evidence>
<dbReference type="InterPro" id="IPR016186">
    <property type="entry name" value="C-type_lectin-like/link_sf"/>
</dbReference>
<feature type="signal peptide" evidence="1">
    <location>
        <begin position="1"/>
        <end position="21"/>
    </location>
</feature>
<keyword evidence="3" id="KW-1185">Reference proteome</keyword>
<dbReference type="Proteomes" id="UP001153620">
    <property type="component" value="Chromosome 2"/>
</dbReference>
<reference evidence="2" key="1">
    <citation type="submission" date="2022-01" db="EMBL/GenBank/DDBJ databases">
        <authorList>
            <person name="King R."/>
        </authorList>
    </citation>
    <scope>NUCLEOTIDE SEQUENCE</scope>
</reference>
<dbReference type="EMBL" id="OU895878">
    <property type="protein sequence ID" value="CAG9805258.1"/>
    <property type="molecule type" value="Genomic_DNA"/>
</dbReference>
<gene>
    <name evidence="2" type="ORF">CHIRRI_LOCUS8132</name>
</gene>
<name>A0A9N9RZ53_9DIPT</name>
<protein>
    <recommendedName>
        <fullName evidence="4">C-type lectin domain-containing protein</fullName>
    </recommendedName>
</protein>
<evidence type="ECO:0008006" key="4">
    <source>
        <dbReference type="Google" id="ProtNLM"/>
    </source>
</evidence>
<sequence>MLRVAHIFFVCFVLTSYQTFATDPIVETNADPIVVNDVAFMKLGTYRGFTDDGTEYQKSFFVQRYSTAPWAESKAICKAFDMDLFSFETLAESRAFLNMIDTNSVLIKTYPLWIWLDGIALTGKSKTDWYWSKSGKKVTFPMDWYVNSPGSIDQFCLCIGRQTLTTTSGFNDCYCYDAYKIACQRIEFFLSSMDKNLN</sequence>
<accession>A0A9N9RZ53</accession>